<name>A0A388LPK4_CHABU</name>
<sequence>MSRKAHLEGVSDIFHRFLFCLPSTRFFCNRCELHLIIHEKRKTEVENPIDWGCIEIVADGAPRGKSQREMSCAQLQGSRVTESNRLGLQ</sequence>
<dbReference type="Proteomes" id="UP000265515">
    <property type="component" value="Unassembled WGS sequence"/>
</dbReference>
<dbReference type="Gramene" id="GBG84276">
    <property type="protein sequence ID" value="GBG84276"/>
    <property type="gene ID" value="CBR_g38247"/>
</dbReference>
<comment type="caution">
    <text evidence="1">The sequence shown here is derived from an EMBL/GenBank/DDBJ whole genome shotgun (WGS) entry which is preliminary data.</text>
</comment>
<dbReference type="AlphaFoldDB" id="A0A388LPK4"/>
<reference evidence="1 2" key="1">
    <citation type="journal article" date="2018" name="Cell">
        <title>The Chara Genome: Secondary Complexity and Implications for Plant Terrestrialization.</title>
        <authorList>
            <person name="Nishiyama T."/>
            <person name="Sakayama H."/>
            <person name="Vries J.D."/>
            <person name="Buschmann H."/>
            <person name="Saint-Marcoux D."/>
            <person name="Ullrich K.K."/>
            <person name="Haas F.B."/>
            <person name="Vanderstraeten L."/>
            <person name="Becker D."/>
            <person name="Lang D."/>
            <person name="Vosolsobe S."/>
            <person name="Rombauts S."/>
            <person name="Wilhelmsson P.K.I."/>
            <person name="Janitza P."/>
            <person name="Kern R."/>
            <person name="Heyl A."/>
            <person name="Rumpler F."/>
            <person name="Villalobos L.I.A.C."/>
            <person name="Clay J.M."/>
            <person name="Skokan R."/>
            <person name="Toyoda A."/>
            <person name="Suzuki Y."/>
            <person name="Kagoshima H."/>
            <person name="Schijlen E."/>
            <person name="Tajeshwar N."/>
            <person name="Catarino B."/>
            <person name="Hetherington A.J."/>
            <person name="Saltykova A."/>
            <person name="Bonnot C."/>
            <person name="Breuninger H."/>
            <person name="Symeonidi A."/>
            <person name="Radhakrishnan G.V."/>
            <person name="Van Nieuwerburgh F."/>
            <person name="Deforce D."/>
            <person name="Chang C."/>
            <person name="Karol K.G."/>
            <person name="Hedrich R."/>
            <person name="Ulvskov P."/>
            <person name="Glockner G."/>
            <person name="Delwiche C.F."/>
            <person name="Petrasek J."/>
            <person name="Van de Peer Y."/>
            <person name="Friml J."/>
            <person name="Beilby M."/>
            <person name="Dolan L."/>
            <person name="Kohara Y."/>
            <person name="Sugano S."/>
            <person name="Fujiyama A."/>
            <person name="Delaux P.-M."/>
            <person name="Quint M."/>
            <person name="TheiBen G."/>
            <person name="Hagemann M."/>
            <person name="Harholt J."/>
            <person name="Dunand C."/>
            <person name="Zachgo S."/>
            <person name="Langdale J."/>
            <person name="Maumus F."/>
            <person name="Straeten D.V.D."/>
            <person name="Gould S.B."/>
            <person name="Rensing S.A."/>
        </authorList>
    </citation>
    <scope>NUCLEOTIDE SEQUENCE [LARGE SCALE GENOMIC DNA]</scope>
    <source>
        <strain evidence="1 2">S276</strain>
    </source>
</reference>
<accession>A0A388LPK4</accession>
<dbReference type="EMBL" id="BFEA01000470">
    <property type="protein sequence ID" value="GBG84276.1"/>
    <property type="molecule type" value="Genomic_DNA"/>
</dbReference>
<evidence type="ECO:0000313" key="2">
    <source>
        <dbReference type="Proteomes" id="UP000265515"/>
    </source>
</evidence>
<proteinExistence type="predicted"/>
<keyword evidence="2" id="KW-1185">Reference proteome</keyword>
<evidence type="ECO:0000313" key="1">
    <source>
        <dbReference type="EMBL" id="GBG84276.1"/>
    </source>
</evidence>
<organism evidence="1 2">
    <name type="scientific">Chara braunii</name>
    <name type="common">Braun's stonewort</name>
    <dbReference type="NCBI Taxonomy" id="69332"/>
    <lineage>
        <taxon>Eukaryota</taxon>
        <taxon>Viridiplantae</taxon>
        <taxon>Streptophyta</taxon>
        <taxon>Charophyceae</taxon>
        <taxon>Charales</taxon>
        <taxon>Characeae</taxon>
        <taxon>Chara</taxon>
    </lineage>
</organism>
<gene>
    <name evidence="1" type="ORF">CBR_g38247</name>
</gene>
<protein>
    <submittedName>
        <fullName evidence="1">Uncharacterized protein</fullName>
    </submittedName>
</protein>